<keyword evidence="4" id="KW-1185">Reference proteome</keyword>
<dbReference type="PANTHER" id="PTHR11757:SF19">
    <property type="entry name" value="PROLYL ENDOPEPTIDASE-LIKE"/>
    <property type="match status" value="1"/>
</dbReference>
<evidence type="ECO:0000313" key="4">
    <source>
        <dbReference type="Proteomes" id="UP000789342"/>
    </source>
</evidence>
<dbReference type="Pfam" id="PF02897">
    <property type="entry name" value="Peptidase_S9_N"/>
    <property type="match status" value="1"/>
</dbReference>
<dbReference type="PANTHER" id="PTHR11757">
    <property type="entry name" value="PROTEASE FAMILY S9A OLIGOPEPTIDASE"/>
    <property type="match status" value="1"/>
</dbReference>
<dbReference type="EMBL" id="CAJVPV010056489">
    <property type="protein sequence ID" value="CAG8785741.1"/>
    <property type="molecule type" value="Genomic_DNA"/>
</dbReference>
<dbReference type="AlphaFoldDB" id="A0A9N9P3Y6"/>
<evidence type="ECO:0000256" key="1">
    <source>
        <dbReference type="ARBA" id="ARBA00005228"/>
    </source>
</evidence>
<dbReference type="InterPro" id="IPR023302">
    <property type="entry name" value="Pept_S9A_N"/>
</dbReference>
<feature type="domain" description="Peptidase S9A N-terminal" evidence="2">
    <location>
        <begin position="16"/>
        <end position="138"/>
    </location>
</feature>
<dbReference type="GO" id="GO:0004252">
    <property type="term" value="F:serine-type endopeptidase activity"/>
    <property type="evidence" value="ECO:0007669"/>
    <property type="project" value="InterPro"/>
</dbReference>
<evidence type="ECO:0000259" key="2">
    <source>
        <dbReference type="Pfam" id="PF02897"/>
    </source>
</evidence>
<dbReference type="OrthoDB" id="2393103at2759"/>
<comment type="similarity">
    <text evidence="1">Belongs to the peptidase S9A family.</text>
</comment>
<protein>
    <submittedName>
        <fullName evidence="3">506_t:CDS:1</fullName>
    </submittedName>
</protein>
<sequence length="138" mass="16209">EMKRKLITKTTAPPVKVVEHGYEYYTRSCLHGSIYCRRKLGYRSSEEVILDSKIFSGTNKQVKYVLLSTDHNLLAYLVEQEGEEVGTLYFKDLSRNLNFQKEELDKVFNFVWGTNTQTIYYTVVDEQLRPYKVLAHKI</sequence>
<name>A0A9N9P3Y6_9GLOM</name>
<proteinExistence type="inferred from homology"/>
<accession>A0A9N9P3Y6</accession>
<dbReference type="SUPFAM" id="SSF50993">
    <property type="entry name" value="Peptidase/esterase 'gauge' domain"/>
    <property type="match status" value="1"/>
</dbReference>
<evidence type="ECO:0000313" key="3">
    <source>
        <dbReference type="EMBL" id="CAG8785741.1"/>
    </source>
</evidence>
<feature type="non-terminal residue" evidence="3">
    <location>
        <position position="138"/>
    </location>
</feature>
<organism evidence="3 4">
    <name type="scientific">Acaulospora morrowiae</name>
    <dbReference type="NCBI Taxonomy" id="94023"/>
    <lineage>
        <taxon>Eukaryota</taxon>
        <taxon>Fungi</taxon>
        <taxon>Fungi incertae sedis</taxon>
        <taxon>Mucoromycota</taxon>
        <taxon>Glomeromycotina</taxon>
        <taxon>Glomeromycetes</taxon>
        <taxon>Diversisporales</taxon>
        <taxon>Acaulosporaceae</taxon>
        <taxon>Acaulospora</taxon>
    </lineage>
</organism>
<dbReference type="Gene3D" id="2.130.10.120">
    <property type="entry name" value="Prolyl oligopeptidase, N-terminal domain"/>
    <property type="match status" value="1"/>
</dbReference>
<dbReference type="Proteomes" id="UP000789342">
    <property type="component" value="Unassembled WGS sequence"/>
</dbReference>
<reference evidence="3" key="1">
    <citation type="submission" date="2021-06" db="EMBL/GenBank/DDBJ databases">
        <authorList>
            <person name="Kallberg Y."/>
            <person name="Tangrot J."/>
            <person name="Rosling A."/>
        </authorList>
    </citation>
    <scope>NUCLEOTIDE SEQUENCE</scope>
    <source>
        <strain evidence="3">CL551</strain>
    </source>
</reference>
<gene>
    <name evidence="3" type="ORF">AMORRO_LOCUS17707</name>
</gene>
<comment type="caution">
    <text evidence="3">The sequence shown here is derived from an EMBL/GenBank/DDBJ whole genome shotgun (WGS) entry which is preliminary data.</text>
</comment>
<dbReference type="InterPro" id="IPR051543">
    <property type="entry name" value="Serine_Peptidase_S9A"/>
</dbReference>
<feature type="non-terminal residue" evidence="3">
    <location>
        <position position="1"/>
    </location>
</feature>